<dbReference type="KEGG" id="ppsr:I6J18_10450"/>
<dbReference type="Proteomes" id="UP000595254">
    <property type="component" value="Chromosome"/>
</dbReference>
<proteinExistence type="predicted"/>
<sequence>MEKNDYDRALFCTHRSDWDNLTILMVQTKDQFLSKKIEHFLHVYHFETDYTIVQAKLYSLFRYLDHATECTYEDWAAVSD</sequence>
<reference evidence="1 2" key="1">
    <citation type="submission" date="2021-01" db="EMBL/GenBank/DDBJ databases">
        <title>FDA dAtabase for Regulatory Grade micrObial Sequences (FDA-ARGOS): Supporting development and validation of Infectious Disease Dx tests.</title>
        <authorList>
            <person name="Nelson B."/>
            <person name="Plummer A."/>
            <person name="Tallon L."/>
            <person name="Sadzewicz L."/>
            <person name="Zhao X."/>
            <person name="Boylan J."/>
            <person name="Ott S."/>
            <person name="Bowen H."/>
            <person name="Vavikolanu K."/>
            <person name="Mehta A."/>
            <person name="Aluvathingal J."/>
            <person name="Nadendla S."/>
            <person name="Myers T."/>
            <person name="Yan Y."/>
            <person name="Sichtig H."/>
        </authorList>
    </citation>
    <scope>NUCLEOTIDE SEQUENCE [LARGE SCALE GENOMIC DNA]</scope>
    <source>
        <strain evidence="1 2">FDAARGOS_1161</strain>
    </source>
</reference>
<dbReference type="EMBL" id="CP068053">
    <property type="protein sequence ID" value="QQT02220.1"/>
    <property type="molecule type" value="Genomic_DNA"/>
</dbReference>
<keyword evidence="2" id="KW-1185">Reference proteome</keyword>
<evidence type="ECO:0000313" key="2">
    <source>
        <dbReference type="Proteomes" id="UP000595254"/>
    </source>
</evidence>
<accession>A0A974NQZ4</accession>
<gene>
    <name evidence="1" type="ORF">I6J18_10450</name>
</gene>
<organism evidence="1 2">
    <name type="scientific">Peribacillus psychrosaccharolyticus</name>
    <name type="common">Bacillus psychrosaccharolyticus</name>
    <dbReference type="NCBI Taxonomy" id="1407"/>
    <lineage>
        <taxon>Bacteria</taxon>
        <taxon>Bacillati</taxon>
        <taxon>Bacillota</taxon>
        <taxon>Bacilli</taxon>
        <taxon>Bacillales</taxon>
        <taxon>Bacillaceae</taxon>
        <taxon>Peribacillus</taxon>
    </lineage>
</organism>
<evidence type="ECO:0000313" key="1">
    <source>
        <dbReference type="EMBL" id="QQT02220.1"/>
    </source>
</evidence>
<evidence type="ECO:0008006" key="3">
    <source>
        <dbReference type="Google" id="ProtNLM"/>
    </source>
</evidence>
<protein>
    <recommendedName>
        <fullName evidence="3">YhdB-like protein</fullName>
    </recommendedName>
</protein>
<dbReference type="Pfam" id="PF14148">
    <property type="entry name" value="YhdB"/>
    <property type="match status" value="1"/>
</dbReference>
<name>A0A974NQZ4_PERPY</name>
<dbReference type="InterPro" id="IPR025431">
    <property type="entry name" value="YhdB-like"/>
</dbReference>
<dbReference type="RefSeq" id="WP_040376405.1">
    <property type="nucleotide sequence ID" value="NZ_CP068053.1"/>
</dbReference>
<dbReference type="AlphaFoldDB" id="A0A974NQZ4"/>